<evidence type="ECO:0000313" key="2">
    <source>
        <dbReference type="EMBL" id="KAL3653770.1"/>
    </source>
</evidence>
<accession>A0ABD3EKY2</accession>
<comment type="caution">
    <text evidence="2">The sequence shown here is derived from an EMBL/GenBank/DDBJ whole genome shotgun (WGS) entry which is preliminary data.</text>
</comment>
<evidence type="ECO:0008006" key="4">
    <source>
        <dbReference type="Google" id="ProtNLM"/>
    </source>
</evidence>
<dbReference type="EMBL" id="JAVIJP010000005">
    <property type="protein sequence ID" value="KAL3653770.1"/>
    <property type="molecule type" value="Genomic_DNA"/>
</dbReference>
<dbReference type="AlphaFoldDB" id="A0ABD3EKY2"/>
<dbReference type="PANTHER" id="PTHR34810:SF1">
    <property type="entry name" value="DNA-BINDING PROTEIN BIN4"/>
    <property type="match status" value="1"/>
</dbReference>
<feature type="compositionally biased region" description="Basic residues" evidence="1">
    <location>
        <begin position="394"/>
        <end position="423"/>
    </location>
</feature>
<evidence type="ECO:0000313" key="3">
    <source>
        <dbReference type="Proteomes" id="UP001632038"/>
    </source>
</evidence>
<sequence length="423" mass="46930">MSDREESPDWLRAFQPETQSTIELSSESELPSDHCPVSDDEDDINLSKLFKKGAKQDSDIDGEEDVRESEANKKPVKGKSPKKNGEVKRTPEKKKRKRKNEDDSEREGKRTKGKGTDRKNTPDKRGKPHDQNHSIWSLSSDSESSQNAQPVKKDKITMGEVFSDKEIVTENKKESDDTLPDQVGKSLKTQGSKVKSAIKKLEKVEERTLKTKNINSTINEENDTKDDVLKEENVGKHPKPQGSSSKVPLFLSDKVQRSKALVECEGDSIDLSGDVGSVGRVVISDDPSKNHEMFLDLKGTIYKTTIVPSRTFCVVSFGQSEAKIEAIMNDYIQLKPVSNVYEAETMVEGTLDGYSFDSEDEADKAIPQADQHEDDEEQLDGKTKAKSGKPSGPARKKGKPAGGKPAKKVKKKPQVSKKGKTKK</sequence>
<feature type="compositionally biased region" description="Basic and acidic residues" evidence="1">
    <location>
        <begin position="106"/>
        <end position="132"/>
    </location>
</feature>
<feature type="compositionally biased region" description="Polar residues" evidence="1">
    <location>
        <begin position="16"/>
        <end position="29"/>
    </location>
</feature>
<dbReference type="PANTHER" id="PTHR34810">
    <property type="entry name" value="DNA-BINDING PROTEIN BIN4"/>
    <property type="match status" value="1"/>
</dbReference>
<feature type="compositionally biased region" description="Basic and acidic residues" evidence="1">
    <location>
        <begin position="151"/>
        <end position="176"/>
    </location>
</feature>
<keyword evidence="3" id="KW-1185">Reference proteome</keyword>
<feature type="region of interest" description="Disordered" evidence="1">
    <location>
        <begin position="353"/>
        <end position="423"/>
    </location>
</feature>
<feature type="region of interest" description="Disordered" evidence="1">
    <location>
        <begin position="1"/>
        <end position="192"/>
    </location>
</feature>
<reference evidence="3" key="1">
    <citation type="journal article" date="2024" name="IScience">
        <title>Strigolactones Initiate the Formation of Haustorium-like Structures in Castilleja.</title>
        <authorList>
            <person name="Buerger M."/>
            <person name="Peterson D."/>
            <person name="Chory J."/>
        </authorList>
    </citation>
    <scope>NUCLEOTIDE SEQUENCE [LARGE SCALE GENOMIC DNA]</scope>
</reference>
<evidence type="ECO:0000256" key="1">
    <source>
        <dbReference type="SAM" id="MobiDB-lite"/>
    </source>
</evidence>
<dbReference type="InterPro" id="IPR033246">
    <property type="entry name" value="BIN4"/>
</dbReference>
<feature type="compositionally biased region" description="Low complexity" evidence="1">
    <location>
        <begin position="134"/>
        <end position="145"/>
    </location>
</feature>
<organism evidence="2 3">
    <name type="scientific">Castilleja foliolosa</name>
    <dbReference type="NCBI Taxonomy" id="1961234"/>
    <lineage>
        <taxon>Eukaryota</taxon>
        <taxon>Viridiplantae</taxon>
        <taxon>Streptophyta</taxon>
        <taxon>Embryophyta</taxon>
        <taxon>Tracheophyta</taxon>
        <taxon>Spermatophyta</taxon>
        <taxon>Magnoliopsida</taxon>
        <taxon>eudicotyledons</taxon>
        <taxon>Gunneridae</taxon>
        <taxon>Pentapetalae</taxon>
        <taxon>asterids</taxon>
        <taxon>lamiids</taxon>
        <taxon>Lamiales</taxon>
        <taxon>Orobanchaceae</taxon>
        <taxon>Pedicularideae</taxon>
        <taxon>Castillejinae</taxon>
        <taxon>Castilleja</taxon>
    </lineage>
</organism>
<name>A0ABD3EKY2_9LAMI</name>
<protein>
    <recommendedName>
        <fullName evidence="4">DNA-binding protein BIN4</fullName>
    </recommendedName>
</protein>
<dbReference type="Proteomes" id="UP001632038">
    <property type="component" value="Unassembled WGS sequence"/>
</dbReference>
<gene>
    <name evidence="2" type="ORF">CASFOL_003451</name>
</gene>
<proteinExistence type="predicted"/>